<name>A0AAT9I045_9ACTN</name>
<dbReference type="EMBL" id="AP035769">
    <property type="protein sequence ID" value="BFO23098.1"/>
    <property type="molecule type" value="Genomic_DNA"/>
</dbReference>
<evidence type="ECO:0000313" key="1">
    <source>
        <dbReference type="EMBL" id="BFO23098.1"/>
    </source>
</evidence>
<reference evidence="1" key="2">
    <citation type="submission" date="2024-07" db="EMBL/GenBank/DDBJ databases">
        <title>Streptomyces haneummycinica sp. nov., a new antibiotic-producing actinobacterium isolated from marine sediment.</title>
        <authorList>
            <person name="Uemura M."/>
            <person name="Hamada M."/>
            <person name="Hirano S."/>
            <person name="Kobayashi K."/>
            <person name="Ohshiro T."/>
            <person name="Kobayashi T."/>
            <person name="Terahara T."/>
        </authorList>
    </citation>
    <scope>NUCLEOTIDE SEQUENCE</scope>
    <source>
        <strain evidence="1">KM77-8</strain>
        <plasmid evidence="1">pKM77-8_1</plasmid>
    </source>
</reference>
<dbReference type="AlphaFoldDB" id="A0AAT9I045"/>
<sequence>MGPPAATVHSRTAKVFETLGDRRRAAAMYGAAATSRPPGTYPRIVALDLVAQAEMQAAEGSIEQACATWGRAIDHMDGVQSGRTRKAVGNMRRDLSRFRTRGLRCASELDERARDFLSDRR</sequence>
<proteinExistence type="predicted"/>
<protein>
    <recommendedName>
        <fullName evidence="2">Tetratricopeptide repeat protein</fullName>
    </recommendedName>
</protein>
<geneLocation type="plasmid" evidence="1">
    <name>pKM77-8_1</name>
</geneLocation>
<reference evidence="1" key="1">
    <citation type="submission" date="2024-06" db="EMBL/GenBank/DDBJ databases">
        <authorList>
            <consortium name="consrtm"/>
            <person name="Uemura M."/>
            <person name="Terahara T."/>
        </authorList>
    </citation>
    <scope>NUCLEOTIDE SEQUENCE</scope>
    <source>
        <strain evidence="1">KM77-8</strain>
        <plasmid evidence="1">pKM77-8_1</plasmid>
    </source>
</reference>
<keyword evidence="1" id="KW-0614">Plasmid</keyword>
<gene>
    <name evidence="1" type="ORF">SHKM778_94860</name>
</gene>
<accession>A0AAT9I045</accession>
<organism evidence="1">
    <name type="scientific">Streptomyces haneummycinicus</name>
    <dbReference type="NCBI Taxonomy" id="3074435"/>
    <lineage>
        <taxon>Bacteria</taxon>
        <taxon>Bacillati</taxon>
        <taxon>Actinomycetota</taxon>
        <taxon>Actinomycetes</taxon>
        <taxon>Kitasatosporales</taxon>
        <taxon>Streptomycetaceae</taxon>
        <taxon>Streptomyces</taxon>
    </lineage>
</organism>
<evidence type="ECO:0008006" key="2">
    <source>
        <dbReference type="Google" id="ProtNLM"/>
    </source>
</evidence>